<feature type="transmembrane region" description="Helical" evidence="1">
    <location>
        <begin position="194"/>
        <end position="213"/>
    </location>
</feature>
<gene>
    <name evidence="3" type="ORF">QRD43_14195</name>
</gene>
<feature type="domain" description="Peptidase M56" evidence="2">
    <location>
        <begin position="10"/>
        <end position="277"/>
    </location>
</feature>
<dbReference type="InterPro" id="IPR008756">
    <property type="entry name" value="Peptidase_M56"/>
</dbReference>
<keyword evidence="1" id="KW-1133">Transmembrane helix</keyword>
<reference evidence="3 4" key="1">
    <citation type="submission" date="2023-06" db="EMBL/GenBank/DDBJ databases">
        <title>Pelomonas sp. APW6 16S ribosomal RNA gene genome sequencing and assembly.</title>
        <authorList>
            <person name="Woo H."/>
        </authorList>
    </citation>
    <scope>NUCLEOTIDE SEQUENCE [LARGE SCALE GENOMIC DNA]</scope>
    <source>
        <strain evidence="3 4">APW6</strain>
    </source>
</reference>
<evidence type="ECO:0000313" key="4">
    <source>
        <dbReference type="Proteomes" id="UP001238603"/>
    </source>
</evidence>
<proteinExistence type="predicted"/>
<dbReference type="Pfam" id="PF05569">
    <property type="entry name" value="Peptidase_M56"/>
    <property type="match status" value="1"/>
</dbReference>
<sequence length="502" mass="55778">MTEHAGLQLLMTQTLLFSAAVLLLAVLRPLLRRIVDAGAVYLAWLLVPLLMLSPALPRLLQGQALPAPTRALAQAAPAWLKADEPAAAPAPAMAGPGSRAPAARRPLALDLWMAGAVGLLGLLALRQTRFHARLQRGSRAWIAPEGDSPALCGIWRTRLVLPQDFEQRFDPRERSLILAHEAVHARRHDNAWNLLAAALLALQWFNPLAWWALRRMRQDQELACDAAVLNQQITPDSGEEPLVKTYINALLKSHPTRALPLLSTGWAHQHPLLERVKGLRLHRRPAWQRRLGRAGAAGLCLGLTLLAQAAQPLSTHELTQAMLDHLAREESVSGTKPVGLVVQLDSQQGAQAWQHKDMVFTFAHLLRDSQTQFHLHAPMEDWCLGVHLYKFSDGDLRPQAEILGPHCTQTLTQLQPVALGQGPTHLQVRLPDGAQQGVQAQVSIRVEDPRSERFLLMFRRQLDQMPAEQRQRMLEHIEGSSMNTDALSAQDRAWRLARGVQR</sequence>
<dbReference type="EMBL" id="JASVDS010000003">
    <property type="protein sequence ID" value="MDL5033061.1"/>
    <property type="molecule type" value="Genomic_DNA"/>
</dbReference>
<dbReference type="PANTHER" id="PTHR34978:SF3">
    <property type="entry name" value="SLR0241 PROTEIN"/>
    <property type="match status" value="1"/>
</dbReference>
<name>A0ABT7LJM3_9BURK</name>
<dbReference type="CDD" id="cd07341">
    <property type="entry name" value="M56_BlaR1_MecR1_like"/>
    <property type="match status" value="1"/>
</dbReference>
<keyword evidence="1" id="KW-0472">Membrane</keyword>
<dbReference type="Proteomes" id="UP001238603">
    <property type="component" value="Unassembled WGS sequence"/>
</dbReference>
<keyword evidence="1" id="KW-0812">Transmembrane</keyword>
<evidence type="ECO:0000259" key="2">
    <source>
        <dbReference type="Pfam" id="PF05569"/>
    </source>
</evidence>
<dbReference type="InterPro" id="IPR052173">
    <property type="entry name" value="Beta-lactam_resp_regulator"/>
</dbReference>
<feature type="transmembrane region" description="Helical" evidence="1">
    <location>
        <begin position="6"/>
        <end position="27"/>
    </location>
</feature>
<protein>
    <submittedName>
        <fullName evidence="3">M56 family metallopeptidase</fullName>
    </submittedName>
</protein>
<dbReference type="PANTHER" id="PTHR34978">
    <property type="entry name" value="POSSIBLE SENSOR-TRANSDUCER PROTEIN BLAR"/>
    <property type="match status" value="1"/>
</dbReference>
<feature type="transmembrane region" description="Helical" evidence="1">
    <location>
        <begin position="39"/>
        <end position="56"/>
    </location>
</feature>
<accession>A0ABT7LJM3</accession>
<dbReference type="RefSeq" id="WP_285983115.1">
    <property type="nucleotide sequence ID" value="NZ_JASVDS010000003.1"/>
</dbReference>
<comment type="caution">
    <text evidence="3">The sequence shown here is derived from an EMBL/GenBank/DDBJ whole genome shotgun (WGS) entry which is preliminary data.</text>
</comment>
<evidence type="ECO:0000313" key="3">
    <source>
        <dbReference type="EMBL" id="MDL5033061.1"/>
    </source>
</evidence>
<evidence type="ECO:0000256" key="1">
    <source>
        <dbReference type="SAM" id="Phobius"/>
    </source>
</evidence>
<feature type="transmembrane region" description="Helical" evidence="1">
    <location>
        <begin position="107"/>
        <end position="125"/>
    </location>
</feature>
<organism evidence="3 4">
    <name type="scientific">Roseateles subflavus</name>
    <dbReference type="NCBI Taxonomy" id="3053353"/>
    <lineage>
        <taxon>Bacteria</taxon>
        <taxon>Pseudomonadati</taxon>
        <taxon>Pseudomonadota</taxon>
        <taxon>Betaproteobacteria</taxon>
        <taxon>Burkholderiales</taxon>
        <taxon>Sphaerotilaceae</taxon>
        <taxon>Roseateles</taxon>
    </lineage>
</organism>
<keyword evidence="4" id="KW-1185">Reference proteome</keyword>